<evidence type="ECO:0000313" key="2">
    <source>
        <dbReference type="Proteomes" id="UP000194218"/>
    </source>
</evidence>
<dbReference type="AlphaFoldDB" id="A0A1W7CZI3"/>
<dbReference type="OrthoDB" id="4151186at2"/>
<proteinExistence type="predicted"/>
<dbReference type="Proteomes" id="UP000194218">
    <property type="component" value="Chromosome"/>
</dbReference>
<name>A0A1W7CZI3_9ACTN</name>
<sequence length="94" mass="9717">MRAGGTFHFLTAGHRTEDPYGPTPPYPLWNDGAGLIGFTAGSNFPGDDFGIVQYVPRPGSVPSTVVGGGNRSVGGTTFFRPVAEAASYDGVTVP</sequence>
<dbReference type="InterPro" id="IPR043504">
    <property type="entry name" value="Peptidase_S1_PA_chymotrypsin"/>
</dbReference>
<accession>A0A1W7CZI3</accession>
<dbReference type="EMBL" id="CP021121">
    <property type="protein sequence ID" value="ARQ70176.1"/>
    <property type="molecule type" value="Genomic_DNA"/>
</dbReference>
<evidence type="ECO:0000313" key="1">
    <source>
        <dbReference type="EMBL" id="ARQ70176.1"/>
    </source>
</evidence>
<gene>
    <name evidence="1" type="ORF">CAG99_16160</name>
</gene>
<dbReference type="RefSeq" id="WP_086160030.1">
    <property type="nucleotide sequence ID" value="NZ_CP021121.1"/>
</dbReference>
<dbReference type="KEGG" id="smao:CAG99_16160"/>
<keyword evidence="2" id="KW-1185">Reference proteome</keyword>
<dbReference type="Gene3D" id="2.40.10.10">
    <property type="entry name" value="Trypsin-like serine proteases"/>
    <property type="match status" value="1"/>
</dbReference>
<reference evidence="1 2" key="1">
    <citation type="submission" date="2017-05" db="EMBL/GenBank/DDBJ databases">
        <title>Complete genome sequence of Streptomyces sp. SCSIO 03032 revealed the diverse biosynthetic pathways for its bioactive secondary metabolites.</title>
        <authorList>
            <person name="Ma L."/>
            <person name="Zhu Y."/>
            <person name="Zhang W."/>
            <person name="Zhang G."/>
            <person name="Tian X."/>
            <person name="Zhang S."/>
            <person name="Zhang C."/>
        </authorList>
    </citation>
    <scope>NUCLEOTIDE SEQUENCE [LARGE SCALE GENOMIC DNA]</scope>
    <source>
        <strain evidence="1 2">SCSIO 03032</strain>
    </source>
</reference>
<protein>
    <submittedName>
        <fullName evidence="1">Uncharacterized protein</fullName>
    </submittedName>
</protein>
<organism evidence="1 2">
    <name type="scientific">Streptomyces marincola</name>
    <dbReference type="NCBI Taxonomy" id="2878388"/>
    <lineage>
        <taxon>Bacteria</taxon>
        <taxon>Bacillati</taxon>
        <taxon>Actinomycetota</taxon>
        <taxon>Actinomycetes</taxon>
        <taxon>Kitasatosporales</taxon>
        <taxon>Streptomycetaceae</taxon>
        <taxon>Streptomyces</taxon>
    </lineage>
</organism>